<accession>A0A7M2Y7Y8</accession>
<evidence type="ECO:0000256" key="5">
    <source>
        <dbReference type="ARBA" id="ARBA00023136"/>
    </source>
</evidence>
<feature type="transmembrane region" description="Helical" evidence="7">
    <location>
        <begin position="330"/>
        <end position="354"/>
    </location>
</feature>
<feature type="domain" description="ABC3 transporter permease C-terminal" evidence="8">
    <location>
        <begin position="289"/>
        <end position="402"/>
    </location>
</feature>
<feature type="transmembrane region" description="Helical" evidence="7">
    <location>
        <begin position="282"/>
        <end position="309"/>
    </location>
</feature>
<dbReference type="Pfam" id="PF02687">
    <property type="entry name" value="FtsX"/>
    <property type="match status" value="1"/>
</dbReference>
<evidence type="ECO:0000259" key="8">
    <source>
        <dbReference type="Pfam" id="PF02687"/>
    </source>
</evidence>
<dbReference type="Pfam" id="PF12704">
    <property type="entry name" value="MacB_PCD"/>
    <property type="match status" value="1"/>
</dbReference>
<evidence type="ECO:0000313" key="11">
    <source>
        <dbReference type="Proteomes" id="UP000594195"/>
    </source>
</evidence>
<name>A0A7M2Y7Y8_9FLAO</name>
<dbReference type="KEGG" id="kfa:Q73A0000_04715"/>
<dbReference type="InterPro" id="IPR003838">
    <property type="entry name" value="ABC3_permease_C"/>
</dbReference>
<keyword evidence="5 7" id="KW-0472">Membrane</keyword>
<dbReference type="RefSeq" id="WP_193812930.1">
    <property type="nucleotide sequence ID" value="NZ_CP040442.1"/>
</dbReference>
<comment type="similarity">
    <text evidence="6">Belongs to the ABC-4 integral membrane protein family.</text>
</comment>
<dbReference type="PANTHER" id="PTHR30572">
    <property type="entry name" value="MEMBRANE COMPONENT OF TRANSPORTER-RELATED"/>
    <property type="match status" value="1"/>
</dbReference>
<dbReference type="AlphaFoldDB" id="A0A7M2Y7Y8"/>
<proteinExistence type="inferred from homology"/>
<keyword evidence="2" id="KW-1003">Cell membrane</keyword>
<dbReference type="PANTHER" id="PTHR30572:SF4">
    <property type="entry name" value="ABC TRANSPORTER PERMEASE YTRF"/>
    <property type="match status" value="1"/>
</dbReference>
<dbReference type="GO" id="GO:0005886">
    <property type="term" value="C:plasma membrane"/>
    <property type="evidence" value="ECO:0007669"/>
    <property type="project" value="UniProtKB-SubCell"/>
</dbReference>
<keyword evidence="11" id="KW-1185">Reference proteome</keyword>
<evidence type="ECO:0000313" key="10">
    <source>
        <dbReference type="EMBL" id="QOW09715.1"/>
    </source>
</evidence>
<feature type="domain" description="MacB-like periplasmic core" evidence="9">
    <location>
        <begin position="22"/>
        <end position="247"/>
    </location>
</feature>
<reference evidence="10 11" key="1">
    <citation type="submission" date="2019-05" db="EMBL/GenBank/DDBJ databases">
        <title>Chryseobacterium sp. isolated from King George Island, maritime Antarctica.</title>
        <authorList>
            <person name="Peng X."/>
        </authorList>
    </citation>
    <scope>NUCLEOTIDE SEQUENCE [LARGE SCALE GENOMIC DNA]</scope>
    <source>
        <strain evidence="10 11">7-3A</strain>
    </source>
</reference>
<dbReference type="GO" id="GO:0022857">
    <property type="term" value="F:transmembrane transporter activity"/>
    <property type="evidence" value="ECO:0007669"/>
    <property type="project" value="TreeGrafter"/>
</dbReference>
<protein>
    <submittedName>
        <fullName evidence="10">FtsX-like permease family protein</fullName>
    </submittedName>
</protein>
<dbReference type="InterPro" id="IPR025857">
    <property type="entry name" value="MacB_PCD"/>
</dbReference>
<sequence length="409" mass="43920">MKLSNLFKIAWKAILRNKLRAFLTMLGIIIGVASVIAMTAIGEGSKKSISDQLSSMGSNMINIRPTSNVNVSGGARIGASGLQSLKTADVDAILKGAPDVSYVSPAVQTNGQSINGANNWPTQLQGVNADYFKIRDWKASDGALFTEKDVSSSSKVCLIGQTVLTNLFPNGEDPIGKVIRFNKIPMTIIGVLESKGANTFGQDQDDVIIAPFNTVQRRFLGIDYVQTIYAASTNENTSSKASDEISQILRKQHHLSPDGNSDDFSVRTQAELISTMSSTSQLLTVLLSAIAGISLLVGGIGIMNIMYVSVTERTKEIGLRMSIGARGKDILYQFLIEAILISVTGGIIGVILGITVTKLVTAFLSWPTYITESSIILSFVVCAITGVFFGYYPALKASKLDPIEALRYE</sequence>
<dbReference type="Proteomes" id="UP000594195">
    <property type="component" value="Chromosome"/>
</dbReference>
<keyword evidence="3 7" id="KW-0812">Transmembrane</keyword>
<feature type="transmembrane region" description="Helical" evidence="7">
    <location>
        <begin position="21"/>
        <end position="42"/>
    </location>
</feature>
<evidence type="ECO:0000256" key="2">
    <source>
        <dbReference type="ARBA" id="ARBA00022475"/>
    </source>
</evidence>
<feature type="transmembrane region" description="Helical" evidence="7">
    <location>
        <begin position="374"/>
        <end position="392"/>
    </location>
</feature>
<evidence type="ECO:0000259" key="9">
    <source>
        <dbReference type="Pfam" id="PF12704"/>
    </source>
</evidence>
<evidence type="ECO:0000256" key="4">
    <source>
        <dbReference type="ARBA" id="ARBA00022989"/>
    </source>
</evidence>
<dbReference type="InterPro" id="IPR050250">
    <property type="entry name" value="Macrolide_Exporter_MacB"/>
</dbReference>
<evidence type="ECO:0000256" key="3">
    <source>
        <dbReference type="ARBA" id="ARBA00022692"/>
    </source>
</evidence>
<gene>
    <name evidence="10" type="ORF">Q73A0000_04715</name>
</gene>
<organism evidence="10 11">
    <name type="scientific">Kaistella flava</name>
    <name type="common">ex Peng et al. 2021</name>
    <dbReference type="NCBI Taxonomy" id="2038776"/>
    <lineage>
        <taxon>Bacteria</taxon>
        <taxon>Pseudomonadati</taxon>
        <taxon>Bacteroidota</taxon>
        <taxon>Flavobacteriia</taxon>
        <taxon>Flavobacteriales</taxon>
        <taxon>Weeksellaceae</taxon>
        <taxon>Chryseobacterium group</taxon>
        <taxon>Kaistella</taxon>
    </lineage>
</organism>
<comment type="subcellular location">
    <subcellularLocation>
        <location evidence="1">Cell membrane</location>
        <topology evidence="1">Multi-pass membrane protein</topology>
    </subcellularLocation>
</comment>
<dbReference type="EMBL" id="CP040442">
    <property type="protein sequence ID" value="QOW09715.1"/>
    <property type="molecule type" value="Genomic_DNA"/>
</dbReference>
<evidence type="ECO:0000256" key="6">
    <source>
        <dbReference type="ARBA" id="ARBA00038076"/>
    </source>
</evidence>
<evidence type="ECO:0000256" key="7">
    <source>
        <dbReference type="SAM" id="Phobius"/>
    </source>
</evidence>
<evidence type="ECO:0000256" key="1">
    <source>
        <dbReference type="ARBA" id="ARBA00004651"/>
    </source>
</evidence>
<keyword evidence="4 7" id="KW-1133">Transmembrane helix</keyword>